<keyword evidence="2" id="KW-1185">Reference proteome</keyword>
<dbReference type="RefSeq" id="WP_386374826.1">
    <property type="nucleotide sequence ID" value="NZ_JBHUMP010000010.1"/>
</dbReference>
<proteinExistence type="predicted"/>
<dbReference type="Proteomes" id="UP001597474">
    <property type="component" value="Unassembled WGS sequence"/>
</dbReference>
<comment type="caution">
    <text evidence="1">The sequence shown here is derived from an EMBL/GenBank/DDBJ whole genome shotgun (WGS) entry which is preliminary data.</text>
</comment>
<evidence type="ECO:0000313" key="1">
    <source>
        <dbReference type="EMBL" id="MFD2740350.1"/>
    </source>
</evidence>
<name>A0ABW5U3G9_9RHOB</name>
<organism evidence="1 2">
    <name type="scientific">Sulfitobacter aestuarii</name>
    <dbReference type="NCBI Taxonomy" id="2161676"/>
    <lineage>
        <taxon>Bacteria</taxon>
        <taxon>Pseudomonadati</taxon>
        <taxon>Pseudomonadota</taxon>
        <taxon>Alphaproteobacteria</taxon>
        <taxon>Rhodobacterales</taxon>
        <taxon>Roseobacteraceae</taxon>
        <taxon>Sulfitobacter</taxon>
    </lineage>
</organism>
<reference evidence="2" key="1">
    <citation type="journal article" date="2019" name="Int. J. Syst. Evol. Microbiol.">
        <title>The Global Catalogue of Microorganisms (GCM) 10K type strain sequencing project: providing services to taxonomists for standard genome sequencing and annotation.</title>
        <authorList>
            <consortium name="The Broad Institute Genomics Platform"/>
            <consortium name="The Broad Institute Genome Sequencing Center for Infectious Disease"/>
            <person name="Wu L."/>
            <person name="Ma J."/>
        </authorList>
    </citation>
    <scope>NUCLEOTIDE SEQUENCE [LARGE SCALE GENOMIC DNA]</scope>
    <source>
        <strain evidence="2">TISTR 2562</strain>
    </source>
</reference>
<dbReference type="EMBL" id="JBHUMP010000010">
    <property type="protein sequence ID" value="MFD2740350.1"/>
    <property type="molecule type" value="Genomic_DNA"/>
</dbReference>
<protein>
    <submittedName>
        <fullName evidence="1">Uncharacterized protein</fullName>
    </submittedName>
</protein>
<evidence type="ECO:0000313" key="2">
    <source>
        <dbReference type="Proteomes" id="UP001597474"/>
    </source>
</evidence>
<gene>
    <name evidence="1" type="ORF">ACFSUD_12255</name>
</gene>
<accession>A0ABW5U3G9</accession>
<sequence>MLLIIGFIIAFIIVAIFARRGAATRGCRWREDRTGDKGSLRKYRCMACGAEAFTASEGPPVTCKAQGRPPAL</sequence>